<comment type="catalytic activity">
    <reaction evidence="5">
        <text>N-(5-phospho-beta-D-ribosyl)anthranilate + diphosphate = 5-phospho-alpha-D-ribose 1-diphosphate + anthranilate</text>
        <dbReference type="Rhea" id="RHEA:11768"/>
        <dbReference type="ChEBI" id="CHEBI:16567"/>
        <dbReference type="ChEBI" id="CHEBI:18277"/>
        <dbReference type="ChEBI" id="CHEBI:33019"/>
        <dbReference type="ChEBI" id="CHEBI:58017"/>
        <dbReference type="EC" id="2.4.2.18"/>
    </reaction>
</comment>
<dbReference type="HAMAP" id="MF_00211">
    <property type="entry name" value="TrpD"/>
    <property type="match status" value="1"/>
</dbReference>
<dbReference type="Proteomes" id="UP001589833">
    <property type="component" value="Unassembled WGS sequence"/>
</dbReference>
<reference evidence="8 9" key="1">
    <citation type="submission" date="2024-09" db="EMBL/GenBank/DDBJ databases">
        <authorList>
            <person name="Sun Q."/>
            <person name="Mori K."/>
        </authorList>
    </citation>
    <scope>NUCLEOTIDE SEQUENCE [LARGE SCALE GENOMIC DNA]</scope>
    <source>
        <strain evidence="8 9">NCAIM B.02301</strain>
    </source>
</reference>
<protein>
    <recommendedName>
        <fullName evidence="5">Anthranilate phosphoribosyltransferase</fullName>
        <ecNumber evidence="5">2.4.2.18</ecNumber>
    </recommendedName>
</protein>
<feature type="binding site" evidence="5">
    <location>
        <position position="110"/>
    </location>
    <ligand>
        <name>anthranilate</name>
        <dbReference type="ChEBI" id="CHEBI:16567"/>
        <label>1</label>
    </ligand>
</feature>
<dbReference type="NCBIfam" id="TIGR01245">
    <property type="entry name" value="trpD"/>
    <property type="match status" value="1"/>
</dbReference>
<evidence type="ECO:0000256" key="4">
    <source>
        <dbReference type="ARBA" id="ARBA00023141"/>
    </source>
</evidence>
<feature type="binding site" evidence="5">
    <location>
        <position position="119"/>
    </location>
    <ligand>
        <name>5-phospho-alpha-D-ribose 1-diphosphate</name>
        <dbReference type="ChEBI" id="CHEBI:58017"/>
    </ligand>
</feature>
<keyword evidence="3 5" id="KW-0822">Tryptophan biosynthesis</keyword>
<comment type="pathway">
    <text evidence="5">Amino-acid biosynthesis; L-tryptophan biosynthesis; L-tryptophan from chorismate: step 2/5.</text>
</comment>
<feature type="binding site" evidence="5">
    <location>
        <position position="79"/>
    </location>
    <ligand>
        <name>anthranilate</name>
        <dbReference type="ChEBI" id="CHEBI:16567"/>
        <label>1</label>
    </ligand>
</feature>
<evidence type="ECO:0000256" key="3">
    <source>
        <dbReference type="ARBA" id="ARBA00022822"/>
    </source>
</evidence>
<dbReference type="EMBL" id="JBHLTR010000136">
    <property type="protein sequence ID" value="MFC0562536.1"/>
    <property type="molecule type" value="Genomic_DNA"/>
</dbReference>
<accession>A0ABV6NPA7</accession>
<keyword evidence="2 5" id="KW-0808">Transferase</keyword>
<keyword evidence="9" id="KW-1185">Reference proteome</keyword>
<evidence type="ECO:0000313" key="8">
    <source>
        <dbReference type="EMBL" id="MFC0562536.1"/>
    </source>
</evidence>
<keyword evidence="1 5" id="KW-0328">Glycosyltransferase</keyword>
<feature type="binding site" evidence="5">
    <location>
        <begin position="89"/>
        <end position="92"/>
    </location>
    <ligand>
        <name>5-phospho-alpha-D-ribose 1-diphosphate</name>
        <dbReference type="ChEBI" id="CHEBI:58017"/>
    </ligand>
</feature>
<comment type="caution">
    <text evidence="5">Lacks conserved residue(s) required for the propagation of feature annotation.</text>
</comment>
<organism evidence="8 9">
    <name type="scientific">Halalkalibacter alkalisediminis</name>
    <dbReference type="NCBI Taxonomy" id="935616"/>
    <lineage>
        <taxon>Bacteria</taxon>
        <taxon>Bacillati</taxon>
        <taxon>Bacillota</taxon>
        <taxon>Bacilli</taxon>
        <taxon>Bacillales</taxon>
        <taxon>Bacillaceae</taxon>
        <taxon>Halalkalibacter</taxon>
    </lineage>
</organism>
<keyword evidence="5" id="KW-0028">Amino-acid biosynthesis</keyword>
<sequence>MIKEAIKKVVHNQSLTLEEAAECMRSLLAQNVPPAQIGAFLSSLAAKGESKEEVLGFLQALREQMVHMDRVEGAVDTCGTGGDMIGSFNTSTAAALLASAAGAKVAKCGNRSSSSLCGSADLLEEAGIHIELSPGEATNWVKESGFAFLFTPNYHRSLRALAPLRKELGIPTALNLLGPLGNPMCPRHQVLGVAKSQLARFYAEILLELGAKHSFVVRGLDGMDEISLSAPTEVYEIRNGKIEFFLLEPASLGLDYVTHDEIRGGDAKKNRKILLDLFDGKKNAVREMTCVNAGAALVLAGLAENIREGFLLAEQAIDSGAAKDKLTELVRRSEQIKGVNDKHVHAR</sequence>
<dbReference type="GO" id="GO:0004048">
    <property type="term" value="F:anthranilate phosphoribosyltransferase activity"/>
    <property type="evidence" value="ECO:0007669"/>
    <property type="project" value="UniProtKB-EC"/>
</dbReference>
<dbReference type="Gene3D" id="3.40.1030.10">
    <property type="entry name" value="Nucleoside phosphorylase/phosphoribosyltransferase catalytic domain"/>
    <property type="match status" value="1"/>
</dbReference>
<feature type="binding site" evidence="5">
    <location>
        <position position="79"/>
    </location>
    <ligand>
        <name>5-phospho-alpha-D-ribose 1-diphosphate</name>
        <dbReference type="ChEBI" id="CHEBI:58017"/>
    </ligand>
</feature>
<name>A0ABV6NPA7_9BACI</name>
<dbReference type="Pfam" id="PF00591">
    <property type="entry name" value="Glycos_transf_3"/>
    <property type="match status" value="1"/>
</dbReference>
<dbReference type="EC" id="2.4.2.18" evidence="5"/>
<comment type="function">
    <text evidence="5">Catalyzes the transfer of the phosphoribosyl group of 5-phosphorylribose-1-pyrophosphate (PRPP) to anthranilate to yield N-(5'-phosphoribosyl)-anthranilate (PRA).</text>
</comment>
<proteinExistence type="inferred from homology"/>
<feature type="binding site" evidence="5">
    <location>
        <position position="91"/>
    </location>
    <ligand>
        <name>Mg(2+)</name>
        <dbReference type="ChEBI" id="CHEBI:18420"/>
        <label>1</label>
    </ligand>
</feature>
<keyword evidence="4 5" id="KW-0057">Aromatic amino acid biosynthesis</keyword>
<dbReference type="Pfam" id="PF02885">
    <property type="entry name" value="Glycos_trans_3N"/>
    <property type="match status" value="1"/>
</dbReference>
<dbReference type="InterPro" id="IPR005940">
    <property type="entry name" value="Anthranilate_Pribosyl_Tfrase"/>
</dbReference>
<comment type="caution">
    <text evidence="8">The sequence shown here is derived from an EMBL/GenBank/DDBJ whole genome shotgun (WGS) entry which is preliminary data.</text>
</comment>
<dbReference type="InterPro" id="IPR036320">
    <property type="entry name" value="Glycosyl_Trfase_fam3_N_dom_sf"/>
</dbReference>
<dbReference type="PANTHER" id="PTHR43285">
    <property type="entry name" value="ANTHRANILATE PHOSPHORIBOSYLTRANSFERASE"/>
    <property type="match status" value="1"/>
</dbReference>
<evidence type="ECO:0000256" key="1">
    <source>
        <dbReference type="ARBA" id="ARBA00022676"/>
    </source>
</evidence>
<gene>
    <name evidence="5 8" type="primary">trpD</name>
    <name evidence="8" type="ORF">ACFFH4_27310</name>
</gene>
<feature type="domain" description="Glycosyl transferase family 3 N-terminal" evidence="7">
    <location>
        <begin position="3"/>
        <end position="64"/>
    </location>
</feature>
<feature type="binding site" evidence="5">
    <location>
        <position position="225"/>
    </location>
    <ligand>
        <name>Mg(2+)</name>
        <dbReference type="ChEBI" id="CHEBI:18420"/>
        <label>2</label>
    </ligand>
</feature>
<evidence type="ECO:0000259" key="6">
    <source>
        <dbReference type="Pfam" id="PF00591"/>
    </source>
</evidence>
<keyword evidence="5" id="KW-0479">Metal-binding</keyword>
<feature type="binding site" evidence="5">
    <location>
        <position position="225"/>
    </location>
    <ligand>
        <name>Mg(2+)</name>
        <dbReference type="ChEBI" id="CHEBI:18420"/>
        <label>1</label>
    </ligand>
</feature>
<feature type="domain" description="Glycosyl transferase family 3" evidence="6">
    <location>
        <begin position="74"/>
        <end position="322"/>
    </location>
</feature>
<feature type="binding site" evidence="5">
    <location>
        <position position="87"/>
    </location>
    <ligand>
        <name>5-phospho-alpha-D-ribose 1-diphosphate</name>
        <dbReference type="ChEBI" id="CHEBI:58017"/>
    </ligand>
</feature>
<dbReference type="SUPFAM" id="SSF47648">
    <property type="entry name" value="Nucleoside phosphorylase/phosphoribosyltransferase N-terminal domain"/>
    <property type="match status" value="1"/>
</dbReference>
<dbReference type="InterPro" id="IPR000312">
    <property type="entry name" value="Glycosyl_Trfase_fam3"/>
</dbReference>
<comment type="similarity">
    <text evidence="5">Belongs to the anthranilate phosphoribosyltransferase family.</text>
</comment>
<feature type="binding site" evidence="5">
    <location>
        <begin position="107"/>
        <end position="115"/>
    </location>
    <ligand>
        <name>5-phospho-alpha-D-ribose 1-diphosphate</name>
        <dbReference type="ChEBI" id="CHEBI:58017"/>
    </ligand>
</feature>
<evidence type="ECO:0000313" key="9">
    <source>
        <dbReference type="Proteomes" id="UP001589833"/>
    </source>
</evidence>
<dbReference type="InterPro" id="IPR035902">
    <property type="entry name" value="Nuc_phospho_transferase"/>
</dbReference>
<evidence type="ECO:0000259" key="7">
    <source>
        <dbReference type="Pfam" id="PF02885"/>
    </source>
</evidence>
<evidence type="ECO:0000256" key="2">
    <source>
        <dbReference type="ARBA" id="ARBA00022679"/>
    </source>
</evidence>
<dbReference type="Gene3D" id="1.20.970.10">
    <property type="entry name" value="Transferase, Pyrimidine Nucleoside Phosphorylase, Chain C"/>
    <property type="match status" value="1"/>
</dbReference>
<dbReference type="SUPFAM" id="SSF52418">
    <property type="entry name" value="Nucleoside phosphorylase/phosphoribosyltransferase catalytic domain"/>
    <property type="match status" value="1"/>
</dbReference>
<evidence type="ECO:0000256" key="5">
    <source>
        <dbReference type="HAMAP-Rule" id="MF_00211"/>
    </source>
</evidence>
<dbReference type="RefSeq" id="WP_273847582.1">
    <property type="nucleotide sequence ID" value="NZ_JAQQWT010000028.1"/>
</dbReference>
<comment type="cofactor">
    <cofactor evidence="5">
        <name>Mg(2+)</name>
        <dbReference type="ChEBI" id="CHEBI:18420"/>
    </cofactor>
    <text evidence="5">Binds 2 magnesium ions per monomer.</text>
</comment>
<feature type="binding site" evidence="5">
    <location>
        <begin position="82"/>
        <end position="83"/>
    </location>
    <ligand>
        <name>5-phospho-alpha-D-ribose 1-diphosphate</name>
        <dbReference type="ChEBI" id="CHEBI:58017"/>
    </ligand>
</feature>
<dbReference type="InterPro" id="IPR017459">
    <property type="entry name" value="Glycosyl_Trfase_fam3_N_dom"/>
</dbReference>
<dbReference type="PANTHER" id="PTHR43285:SF2">
    <property type="entry name" value="ANTHRANILATE PHOSPHORIBOSYLTRANSFERASE"/>
    <property type="match status" value="1"/>
</dbReference>
<feature type="binding site" evidence="5">
    <location>
        <position position="165"/>
    </location>
    <ligand>
        <name>anthranilate</name>
        <dbReference type="ChEBI" id="CHEBI:16567"/>
        <label>2</label>
    </ligand>
</feature>
<keyword evidence="5" id="KW-0460">Magnesium</keyword>
<comment type="subunit">
    <text evidence="5">Homodimer.</text>
</comment>
<feature type="binding site" evidence="5">
    <location>
        <position position="224"/>
    </location>
    <ligand>
        <name>Mg(2+)</name>
        <dbReference type="ChEBI" id="CHEBI:18420"/>
        <label>2</label>
    </ligand>
</feature>